<keyword evidence="2" id="KW-1185">Reference proteome</keyword>
<gene>
    <name evidence="1" type="ORF">GCM10007857_66850</name>
</gene>
<evidence type="ECO:0000313" key="2">
    <source>
        <dbReference type="Proteomes" id="UP001156905"/>
    </source>
</evidence>
<dbReference type="EMBL" id="BSOW01000030">
    <property type="protein sequence ID" value="GLR89971.1"/>
    <property type="molecule type" value="Genomic_DNA"/>
</dbReference>
<proteinExistence type="predicted"/>
<comment type="caution">
    <text evidence="1">The sequence shown here is derived from an EMBL/GenBank/DDBJ whole genome shotgun (WGS) entry which is preliminary data.</text>
</comment>
<dbReference type="Proteomes" id="UP001156905">
    <property type="component" value="Unassembled WGS sequence"/>
</dbReference>
<sequence length="61" mass="6852">MDTFGAIAAGESQSDVLMINSKEAHAKFAVRKYRIVCPRTDIDANQQTRGLYANRGNRTHR</sequence>
<evidence type="ECO:0000313" key="1">
    <source>
        <dbReference type="EMBL" id="GLR89971.1"/>
    </source>
</evidence>
<accession>A0ABQ6B924</accession>
<organism evidence="1 2">
    <name type="scientific">Bradyrhizobium iriomotense</name>
    <dbReference type="NCBI Taxonomy" id="441950"/>
    <lineage>
        <taxon>Bacteria</taxon>
        <taxon>Pseudomonadati</taxon>
        <taxon>Pseudomonadota</taxon>
        <taxon>Alphaproteobacteria</taxon>
        <taxon>Hyphomicrobiales</taxon>
        <taxon>Nitrobacteraceae</taxon>
        <taxon>Bradyrhizobium</taxon>
    </lineage>
</organism>
<reference evidence="2" key="1">
    <citation type="journal article" date="2019" name="Int. J. Syst. Evol. Microbiol.">
        <title>The Global Catalogue of Microorganisms (GCM) 10K type strain sequencing project: providing services to taxonomists for standard genome sequencing and annotation.</title>
        <authorList>
            <consortium name="The Broad Institute Genomics Platform"/>
            <consortium name="The Broad Institute Genome Sequencing Center for Infectious Disease"/>
            <person name="Wu L."/>
            <person name="Ma J."/>
        </authorList>
    </citation>
    <scope>NUCLEOTIDE SEQUENCE [LARGE SCALE GENOMIC DNA]</scope>
    <source>
        <strain evidence="2">NBRC 102520</strain>
    </source>
</reference>
<name>A0ABQ6B924_9BRAD</name>
<protein>
    <submittedName>
        <fullName evidence="1">Uncharacterized protein</fullName>
    </submittedName>
</protein>